<comment type="similarity">
    <text evidence="1 7">Belongs to the FMO family.</text>
</comment>
<dbReference type="InterPro" id="IPR000960">
    <property type="entry name" value="Flavin_mOase"/>
</dbReference>
<comment type="cofactor">
    <cofactor evidence="7">
        <name>FAD</name>
        <dbReference type="ChEBI" id="CHEBI:57692"/>
    </cofactor>
</comment>
<dbReference type="Pfam" id="PF00743">
    <property type="entry name" value="FMO-like"/>
    <property type="match status" value="2"/>
</dbReference>
<gene>
    <name evidence="8" type="ORF">ILEXP_LOCUS28071</name>
</gene>
<sequence>MALSRSLKVAVIGAGVSGLNTSRELQREGHQVVVFEKSNRLGGTWVYDSRVEADPLGLDANREIVHSSLYKSLRTNLPRPIMGFSDYPFTMSENGDSRNFPGHEEVLKFLERFAMDFGLSELIRFNTKVVRVERVDSWNIDKWVVESRTSGVSLEEVFEAVVVCNGRYTEPKVAKFPGIEKWPGKQVHSHNYRHPEPFCDQVVVIIGSGPSAYDISREIATVAKEVHLSSRSPDVKASKLDNHNKMWQHSKIDYVNEDGMVAFQDGVCVHADTILHCTGYKLHFPFLNTNEIVSIEDNRVGPLYKHVFPPRLAPRLSFVGLPQKTIIFLMLELQSKWIAQVLSGKVLLPSQEQMLADIQEYYKHMEECGIPKHHTHTLNPTEFSYLDWLAAQIGMPPPEEGLKEMYKHTLKCLILNNDNYRDE</sequence>
<evidence type="ECO:0000256" key="5">
    <source>
        <dbReference type="ARBA" id="ARBA00023002"/>
    </source>
</evidence>
<evidence type="ECO:0000256" key="7">
    <source>
        <dbReference type="RuleBase" id="RU361177"/>
    </source>
</evidence>
<dbReference type="AlphaFoldDB" id="A0ABC8SWV9"/>
<dbReference type="EMBL" id="CAUOFW020003347">
    <property type="protein sequence ID" value="CAK9159373.1"/>
    <property type="molecule type" value="Genomic_DNA"/>
</dbReference>
<keyword evidence="5 7" id="KW-0560">Oxidoreductase</keyword>
<dbReference type="InterPro" id="IPR050346">
    <property type="entry name" value="FMO-like"/>
</dbReference>
<dbReference type="FunFam" id="3.50.50.60:FF:000099">
    <property type="entry name" value="Flavin-containing monooxygenase"/>
    <property type="match status" value="1"/>
</dbReference>
<comment type="caution">
    <text evidence="8">The sequence shown here is derived from an EMBL/GenBank/DDBJ whole genome shotgun (WGS) entry which is preliminary data.</text>
</comment>
<dbReference type="PIRSF" id="PIRSF000332">
    <property type="entry name" value="FMO"/>
    <property type="match status" value="1"/>
</dbReference>
<dbReference type="InterPro" id="IPR036188">
    <property type="entry name" value="FAD/NAD-bd_sf"/>
</dbReference>
<keyword evidence="2 7" id="KW-0285">Flavoprotein</keyword>
<dbReference type="EC" id="1.-.-.-" evidence="7"/>
<evidence type="ECO:0000256" key="3">
    <source>
        <dbReference type="ARBA" id="ARBA00022827"/>
    </source>
</evidence>
<keyword evidence="9" id="KW-1185">Reference proteome</keyword>
<keyword evidence="4" id="KW-0521">NADP</keyword>
<dbReference type="InterPro" id="IPR020946">
    <property type="entry name" value="Flavin_mOase-like"/>
</dbReference>
<dbReference type="Proteomes" id="UP001642360">
    <property type="component" value="Unassembled WGS sequence"/>
</dbReference>
<proteinExistence type="inferred from homology"/>
<keyword evidence="3 7" id="KW-0274">FAD</keyword>
<dbReference type="PRINTS" id="PR00370">
    <property type="entry name" value="FMOXYGENASE"/>
</dbReference>
<evidence type="ECO:0000313" key="9">
    <source>
        <dbReference type="Proteomes" id="UP001642360"/>
    </source>
</evidence>
<dbReference type="SUPFAM" id="SSF51905">
    <property type="entry name" value="FAD/NAD(P)-binding domain"/>
    <property type="match status" value="2"/>
</dbReference>
<dbReference type="GO" id="GO:0004497">
    <property type="term" value="F:monooxygenase activity"/>
    <property type="evidence" value="ECO:0007669"/>
    <property type="project" value="UniProtKB-KW"/>
</dbReference>
<organism evidence="8 9">
    <name type="scientific">Ilex paraguariensis</name>
    <name type="common">yerba mate</name>
    <dbReference type="NCBI Taxonomy" id="185542"/>
    <lineage>
        <taxon>Eukaryota</taxon>
        <taxon>Viridiplantae</taxon>
        <taxon>Streptophyta</taxon>
        <taxon>Embryophyta</taxon>
        <taxon>Tracheophyta</taxon>
        <taxon>Spermatophyta</taxon>
        <taxon>Magnoliopsida</taxon>
        <taxon>eudicotyledons</taxon>
        <taxon>Gunneridae</taxon>
        <taxon>Pentapetalae</taxon>
        <taxon>asterids</taxon>
        <taxon>campanulids</taxon>
        <taxon>Aquifoliales</taxon>
        <taxon>Aquifoliaceae</taxon>
        <taxon>Ilex</taxon>
    </lineage>
</organism>
<name>A0ABC8SWV9_9AQUA</name>
<evidence type="ECO:0000313" key="8">
    <source>
        <dbReference type="EMBL" id="CAK9159373.1"/>
    </source>
</evidence>
<evidence type="ECO:0000256" key="4">
    <source>
        <dbReference type="ARBA" id="ARBA00022857"/>
    </source>
</evidence>
<evidence type="ECO:0000256" key="2">
    <source>
        <dbReference type="ARBA" id="ARBA00022630"/>
    </source>
</evidence>
<dbReference type="Gene3D" id="3.50.50.60">
    <property type="entry name" value="FAD/NAD(P)-binding domain"/>
    <property type="match status" value="2"/>
</dbReference>
<accession>A0ABC8SWV9</accession>
<protein>
    <recommendedName>
        <fullName evidence="7">Flavin-containing monooxygenase</fullName>
        <ecNumber evidence="7">1.-.-.-</ecNumber>
    </recommendedName>
</protein>
<dbReference type="PANTHER" id="PTHR23023">
    <property type="entry name" value="DIMETHYLANILINE MONOOXYGENASE"/>
    <property type="match status" value="1"/>
</dbReference>
<evidence type="ECO:0000256" key="6">
    <source>
        <dbReference type="ARBA" id="ARBA00023033"/>
    </source>
</evidence>
<keyword evidence="6 7" id="KW-0503">Monooxygenase</keyword>
<reference evidence="8 9" key="1">
    <citation type="submission" date="2024-02" db="EMBL/GenBank/DDBJ databases">
        <authorList>
            <person name="Vignale AGUSTIN F."/>
            <person name="Sosa J E."/>
            <person name="Modenutti C."/>
        </authorList>
    </citation>
    <scope>NUCLEOTIDE SEQUENCE [LARGE SCALE GENOMIC DNA]</scope>
</reference>
<evidence type="ECO:0000256" key="1">
    <source>
        <dbReference type="ARBA" id="ARBA00009183"/>
    </source>
</evidence>